<dbReference type="SUPFAM" id="SSF53822">
    <property type="entry name" value="Periplasmic binding protein-like I"/>
    <property type="match status" value="1"/>
</dbReference>
<dbReference type="PROSITE" id="PS50932">
    <property type="entry name" value="HTH_LACI_2"/>
    <property type="match status" value="1"/>
</dbReference>
<dbReference type="SUPFAM" id="SSF47413">
    <property type="entry name" value="lambda repressor-like DNA-binding domains"/>
    <property type="match status" value="1"/>
</dbReference>
<reference evidence="5 6" key="1">
    <citation type="submission" date="2022-04" db="EMBL/GenBank/DDBJ databases">
        <title>Spirosoma sp. strain RP8 genome sequencing and assembly.</title>
        <authorList>
            <person name="Jung Y."/>
        </authorList>
    </citation>
    <scope>NUCLEOTIDE SEQUENCE [LARGE SCALE GENOMIC DNA]</scope>
    <source>
        <strain evidence="5 6">RP8</strain>
    </source>
</reference>
<dbReference type="InterPro" id="IPR025997">
    <property type="entry name" value="SBP_2_dom"/>
</dbReference>
<evidence type="ECO:0000256" key="1">
    <source>
        <dbReference type="ARBA" id="ARBA00023015"/>
    </source>
</evidence>
<keyword evidence="6" id="KW-1185">Reference proteome</keyword>
<protein>
    <submittedName>
        <fullName evidence="5">Substrate-binding domain-containing protein</fullName>
    </submittedName>
</protein>
<dbReference type="PANTHER" id="PTHR30146">
    <property type="entry name" value="LACI-RELATED TRANSCRIPTIONAL REPRESSOR"/>
    <property type="match status" value="1"/>
</dbReference>
<keyword evidence="1" id="KW-0805">Transcription regulation</keyword>
<evidence type="ECO:0000256" key="3">
    <source>
        <dbReference type="ARBA" id="ARBA00023163"/>
    </source>
</evidence>
<dbReference type="InterPro" id="IPR010982">
    <property type="entry name" value="Lambda_DNA-bd_dom_sf"/>
</dbReference>
<dbReference type="InterPro" id="IPR028082">
    <property type="entry name" value="Peripla_BP_I"/>
</dbReference>
<keyword evidence="2" id="KW-0238">DNA-binding</keyword>
<dbReference type="Pfam" id="PF00356">
    <property type="entry name" value="LacI"/>
    <property type="match status" value="1"/>
</dbReference>
<evidence type="ECO:0000313" key="5">
    <source>
        <dbReference type="EMBL" id="MCK8494861.1"/>
    </source>
</evidence>
<dbReference type="Gene3D" id="1.10.260.40">
    <property type="entry name" value="lambda repressor-like DNA-binding domains"/>
    <property type="match status" value="1"/>
</dbReference>
<evidence type="ECO:0000259" key="4">
    <source>
        <dbReference type="PROSITE" id="PS50932"/>
    </source>
</evidence>
<dbReference type="EMBL" id="JALPRF010000005">
    <property type="protein sequence ID" value="MCK8494861.1"/>
    <property type="molecule type" value="Genomic_DNA"/>
</dbReference>
<gene>
    <name evidence="5" type="ORF">M0L20_23530</name>
</gene>
<keyword evidence="3" id="KW-0804">Transcription</keyword>
<dbReference type="Proteomes" id="UP001202180">
    <property type="component" value="Unassembled WGS sequence"/>
</dbReference>
<evidence type="ECO:0000313" key="6">
    <source>
        <dbReference type="Proteomes" id="UP001202180"/>
    </source>
</evidence>
<feature type="domain" description="HTH lacI-type" evidence="4">
    <location>
        <begin position="1"/>
        <end position="35"/>
    </location>
</feature>
<dbReference type="Pfam" id="PF13407">
    <property type="entry name" value="Peripla_BP_4"/>
    <property type="match status" value="1"/>
</dbReference>
<accession>A0ABT0HRR7</accession>
<dbReference type="SMART" id="SM00354">
    <property type="entry name" value="HTH_LACI"/>
    <property type="match status" value="1"/>
</dbReference>
<comment type="caution">
    <text evidence="5">The sequence shown here is derived from an EMBL/GenBank/DDBJ whole genome shotgun (WGS) entry which is preliminary data.</text>
</comment>
<name>A0ABT0HRR7_9BACT</name>
<organism evidence="5 6">
    <name type="scientific">Spirosoma liriopis</name>
    <dbReference type="NCBI Taxonomy" id="2937440"/>
    <lineage>
        <taxon>Bacteria</taxon>
        <taxon>Pseudomonadati</taxon>
        <taxon>Bacteroidota</taxon>
        <taxon>Cytophagia</taxon>
        <taxon>Cytophagales</taxon>
        <taxon>Cytophagaceae</taxon>
        <taxon>Spirosoma</taxon>
    </lineage>
</organism>
<dbReference type="Gene3D" id="3.40.50.2300">
    <property type="match status" value="2"/>
</dbReference>
<dbReference type="InterPro" id="IPR000843">
    <property type="entry name" value="HTH_LacI"/>
</dbReference>
<dbReference type="PANTHER" id="PTHR30146:SF144">
    <property type="entry name" value="LACI-FAMILY TRANSCRIPTION REGULATOR"/>
    <property type="match status" value="1"/>
</dbReference>
<evidence type="ECO:0000256" key="2">
    <source>
        <dbReference type="ARBA" id="ARBA00023125"/>
    </source>
</evidence>
<dbReference type="CDD" id="cd01392">
    <property type="entry name" value="HTH_LacI"/>
    <property type="match status" value="1"/>
</dbReference>
<proteinExistence type="predicted"/>
<sequence length="327" mass="37656">MHNRGGVSKETTERILKAIEELNYQPNLMASRLKSTKEYLLAVLLPKATADIPFWNEHIVGVTQAEKEISSFDVYTKVFYFDQNSKTSFQEQVDEIIGDTFDGVFMVPVFYEESVKLITDCKERGVPCLLFDTNIPDQNTTCFIGQNAYDSGFLAAELFSYCLPSDSCVLIVNIVQEHDNYLQFDQREEGFRAFFDQLPQPHSFELVKMESRQGMKEEFEDKLTKLIHANPRLKGIFTVNGVQHIAPIVEKQNLTGLTLIGYDIIPQTIHYLQNGIINFIISQQPKIQAYNGIKLLYENVLLKKQLNKNYYLPIDIVMKSNLKYYTK</sequence>